<dbReference type="InterPro" id="IPR037407">
    <property type="entry name" value="MLP_fam"/>
</dbReference>
<dbReference type="GO" id="GO:0019290">
    <property type="term" value="P:siderophore biosynthetic process"/>
    <property type="evidence" value="ECO:0007669"/>
    <property type="project" value="TreeGrafter"/>
</dbReference>
<dbReference type="InterPro" id="IPR038020">
    <property type="entry name" value="MbtH-like_sf"/>
</dbReference>
<dbReference type="SUPFAM" id="SSF160582">
    <property type="entry name" value="MbtH-like"/>
    <property type="match status" value="1"/>
</dbReference>
<dbReference type="GO" id="GO:0005829">
    <property type="term" value="C:cytosol"/>
    <property type="evidence" value="ECO:0007669"/>
    <property type="project" value="TreeGrafter"/>
</dbReference>
<evidence type="ECO:0000259" key="1">
    <source>
        <dbReference type="SMART" id="SM00923"/>
    </source>
</evidence>
<dbReference type="Proteomes" id="UP000199515">
    <property type="component" value="Unassembled WGS sequence"/>
</dbReference>
<dbReference type="Pfam" id="PF03621">
    <property type="entry name" value="MbtH"/>
    <property type="match status" value="1"/>
</dbReference>
<evidence type="ECO:0000313" key="3">
    <source>
        <dbReference type="Proteomes" id="UP000199515"/>
    </source>
</evidence>
<dbReference type="EMBL" id="FNON01000003">
    <property type="protein sequence ID" value="SDX63624.1"/>
    <property type="molecule type" value="Genomic_DNA"/>
</dbReference>
<name>A0A1H3DD56_9PSEU</name>
<feature type="domain" description="MbtH-like" evidence="1">
    <location>
        <begin position="2"/>
        <end position="44"/>
    </location>
</feature>
<gene>
    <name evidence="2" type="ORF">SAMN05421504_103322</name>
</gene>
<dbReference type="OrthoDB" id="7584480at2"/>
<dbReference type="PANTHER" id="PTHR38444">
    <property type="entry name" value="ENTEROBACTIN BIOSYNTHESIS PROTEIN YBDZ"/>
    <property type="match status" value="1"/>
</dbReference>
<dbReference type="RefSeq" id="WP_091289412.1">
    <property type="nucleotide sequence ID" value="NZ_FNON01000003.1"/>
</dbReference>
<dbReference type="STRING" id="589385.SAMN05421504_103322"/>
<reference evidence="2 3" key="1">
    <citation type="submission" date="2016-10" db="EMBL/GenBank/DDBJ databases">
        <authorList>
            <person name="de Groot N.N."/>
        </authorList>
    </citation>
    <scope>NUCLEOTIDE SEQUENCE [LARGE SCALE GENOMIC DNA]</scope>
    <source>
        <strain evidence="2 3">CPCC 202699</strain>
    </source>
</reference>
<protein>
    <submittedName>
        <fullName evidence="2">MbtH protein</fullName>
    </submittedName>
</protein>
<sequence>MSYRVVLNHEEQYSIWPAARDLPAGWRGEGTEGSKEECLAHIETVWTDMRPLSLRKRMDQGVKP</sequence>
<dbReference type="InterPro" id="IPR005153">
    <property type="entry name" value="MbtH-like_dom"/>
</dbReference>
<dbReference type="AlphaFoldDB" id="A0A1H3DD56"/>
<keyword evidence="3" id="KW-1185">Reference proteome</keyword>
<accession>A0A1H3DD56</accession>
<proteinExistence type="predicted"/>
<dbReference type="SMART" id="SM00923">
    <property type="entry name" value="MbtH"/>
    <property type="match status" value="1"/>
</dbReference>
<dbReference type="Gene3D" id="3.90.820.10">
    <property type="entry name" value="Structural Genomics, Unknown Function 30-nov-00 1gh9 Mol_id"/>
    <property type="match status" value="1"/>
</dbReference>
<evidence type="ECO:0000313" key="2">
    <source>
        <dbReference type="EMBL" id="SDX63624.1"/>
    </source>
</evidence>
<dbReference type="PANTHER" id="PTHR38444:SF1">
    <property type="entry name" value="ENTEROBACTIN BIOSYNTHESIS PROTEIN YBDZ"/>
    <property type="match status" value="1"/>
</dbReference>
<organism evidence="2 3">
    <name type="scientific">Amycolatopsis xylanica</name>
    <dbReference type="NCBI Taxonomy" id="589385"/>
    <lineage>
        <taxon>Bacteria</taxon>
        <taxon>Bacillati</taxon>
        <taxon>Actinomycetota</taxon>
        <taxon>Actinomycetes</taxon>
        <taxon>Pseudonocardiales</taxon>
        <taxon>Pseudonocardiaceae</taxon>
        <taxon>Amycolatopsis</taxon>
    </lineage>
</organism>